<dbReference type="EC" id="3.5.1.88" evidence="2"/>
<evidence type="ECO:0000313" key="4">
    <source>
        <dbReference type="Proteomes" id="UP000325286"/>
    </source>
</evidence>
<dbReference type="InterPro" id="IPR036821">
    <property type="entry name" value="Peptide_deformylase_sf"/>
</dbReference>
<evidence type="ECO:0000313" key="3">
    <source>
        <dbReference type="EMBL" id="QEG41110.1"/>
    </source>
</evidence>
<dbReference type="KEGG" id="rul:UC8_31280"/>
<dbReference type="CDD" id="cd00487">
    <property type="entry name" value="Pep_deformylase"/>
    <property type="match status" value="1"/>
</dbReference>
<gene>
    <name evidence="2 3" type="primary">def</name>
    <name evidence="3" type="ORF">UC8_31280</name>
</gene>
<name>A0A5B9QTN4_9BACT</name>
<evidence type="ECO:0000256" key="2">
    <source>
        <dbReference type="HAMAP-Rule" id="MF_00163"/>
    </source>
</evidence>
<comment type="cofactor">
    <cofactor evidence="2">
        <name>Fe(2+)</name>
        <dbReference type="ChEBI" id="CHEBI:29033"/>
    </cofactor>
    <text evidence="2">Binds 1 Fe(2+) ion.</text>
</comment>
<feature type="binding site" evidence="2">
    <location>
        <position position="92"/>
    </location>
    <ligand>
        <name>Fe cation</name>
        <dbReference type="ChEBI" id="CHEBI:24875"/>
    </ligand>
</feature>
<dbReference type="NCBIfam" id="NF001159">
    <property type="entry name" value="PRK00150.1-3"/>
    <property type="match status" value="1"/>
</dbReference>
<dbReference type="NCBIfam" id="TIGR00079">
    <property type="entry name" value="pept_deformyl"/>
    <property type="match status" value="1"/>
</dbReference>
<protein>
    <recommendedName>
        <fullName evidence="2">Peptide deformylase</fullName>
        <shortName evidence="2">PDF</shortName>
        <ecNumber evidence="2">3.5.1.88</ecNumber>
    </recommendedName>
    <alternativeName>
        <fullName evidence="2">Polypeptide deformylase</fullName>
    </alternativeName>
</protein>
<dbReference type="EMBL" id="CP042914">
    <property type="protein sequence ID" value="QEG41110.1"/>
    <property type="molecule type" value="Genomic_DNA"/>
</dbReference>
<dbReference type="RefSeq" id="WP_068131963.1">
    <property type="nucleotide sequence ID" value="NZ_CP042914.1"/>
</dbReference>
<feature type="binding site" evidence="2">
    <location>
        <position position="138"/>
    </location>
    <ligand>
        <name>Fe cation</name>
        <dbReference type="ChEBI" id="CHEBI:24875"/>
    </ligand>
</feature>
<dbReference type="Gene3D" id="3.90.45.10">
    <property type="entry name" value="Peptide deformylase"/>
    <property type="match status" value="1"/>
</dbReference>
<dbReference type="InterPro" id="IPR023635">
    <property type="entry name" value="Peptide_deformylase"/>
</dbReference>
<dbReference type="Proteomes" id="UP000325286">
    <property type="component" value="Chromosome"/>
</dbReference>
<keyword evidence="2" id="KW-0408">Iron</keyword>
<dbReference type="GO" id="GO:0046872">
    <property type="term" value="F:metal ion binding"/>
    <property type="evidence" value="ECO:0007669"/>
    <property type="project" value="UniProtKB-KW"/>
</dbReference>
<dbReference type="GO" id="GO:0006412">
    <property type="term" value="P:translation"/>
    <property type="evidence" value="ECO:0007669"/>
    <property type="project" value="UniProtKB-UniRule"/>
</dbReference>
<dbReference type="Pfam" id="PF01327">
    <property type="entry name" value="Pep_deformylase"/>
    <property type="match status" value="1"/>
</dbReference>
<keyword evidence="2 3" id="KW-0378">Hydrolase</keyword>
<proteinExistence type="inferred from homology"/>
<reference evidence="3 4" key="1">
    <citation type="submission" date="2019-08" db="EMBL/GenBank/DDBJ databases">
        <title>Deep-cultivation of Planctomycetes and their phenomic and genomic characterization uncovers novel biology.</title>
        <authorList>
            <person name="Wiegand S."/>
            <person name="Jogler M."/>
            <person name="Boedeker C."/>
            <person name="Pinto D."/>
            <person name="Vollmers J."/>
            <person name="Rivas-Marin E."/>
            <person name="Kohn T."/>
            <person name="Peeters S.H."/>
            <person name="Heuer A."/>
            <person name="Rast P."/>
            <person name="Oberbeckmann S."/>
            <person name="Bunk B."/>
            <person name="Jeske O."/>
            <person name="Meyerdierks A."/>
            <person name="Storesund J.E."/>
            <person name="Kallscheuer N."/>
            <person name="Luecker S."/>
            <person name="Lage O.M."/>
            <person name="Pohl T."/>
            <person name="Merkel B.J."/>
            <person name="Hornburger P."/>
            <person name="Mueller R.-W."/>
            <person name="Bruemmer F."/>
            <person name="Labrenz M."/>
            <person name="Spormann A.M."/>
            <person name="Op den Camp H."/>
            <person name="Overmann J."/>
            <person name="Amann R."/>
            <person name="Jetten M.S.M."/>
            <person name="Mascher T."/>
            <person name="Medema M.H."/>
            <person name="Devos D.P."/>
            <person name="Kaster A.-K."/>
            <person name="Ovreas L."/>
            <person name="Rohde M."/>
            <person name="Galperin M.Y."/>
            <person name="Jogler C."/>
        </authorList>
    </citation>
    <scope>NUCLEOTIDE SEQUENCE [LARGE SCALE GENOMIC DNA]</scope>
    <source>
        <strain evidence="3 4">UC8</strain>
    </source>
</reference>
<dbReference type="PRINTS" id="PR01576">
    <property type="entry name" value="PDEFORMYLASE"/>
</dbReference>
<dbReference type="PANTHER" id="PTHR10458">
    <property type="entry name" value="PEPTIDE DEFORMYLASE"/>
    <property type="match status" value="1"/>
</dbReference>
<feature type="active site" evidence="2">
    <location>
        <position position="135"/>
    </location>
</feature>
<accession>A0A5B9QTN4</accession>
<sequence>MSLEIVHFPHPMLRFKSQPIKRVDKELRMMAEEMLELMYAHEGVGLAANQVALPLRMFVVNPSGKRGEGEERVIINPVLQRPKGSEADREGCLSLPGLFGDVVRSKQIMLSAYDLKGQAIELKCEGFFARVLQHENDHLDGTMFFDRMTEDARRDLGGALEEFEIDFKSKQAGGAIPSDEELAKQREQWIARYA</sequence>
<comment type="catalytic activity">
    <reaction evidence="2">
        <text>N-terminal N-formyl-L-methionyl-[peptide] + H2O = N-terminal L-methionyl-[peptide] + formate</text>
        <dbReference type="Rhea" id="RHEA:24420"/>
        <dbReference type="Rhea" id="RHEA-COMP:10639"/>
        <dbReference type="Rhea" id="RHEA-COMP:10640"/>
        <dbReference type="ChEBI" id="CHEBI:15377"/>
        <dbReference type="ChEBI" id="CHEBI:15740"/>
        <dbReference type="ChEBI" id="CHEBI:49298"/>
        <dbReference type="ChEBI" id="CHEBI:64731"/>
        <dbReference type="EC" id="3.5.1.88"/>
    </reaction>
</comment>
<dbReference type="PANTHER" id="PTHR10458:SF22">
    <property type="entry name" value="PEPTIDE DEFORMYLASE"/>
    <property type="match status" value="1"/>
</dbReference>
<dbReference type="HAMAP" id="MF_00163">
    <property type="entry name" value="Pep_deformylase"/>
    <property type="match status" value="1"/>
</dbReference>
<dbReference type="SUPFAM" id="SSF56420">
    <property type="entry name" value="Peptide deformylase"/>
    <property type="match status" value="1"/>
</dbReference>
<keyword evidence="4" id="KW-1185">Reference proteome</keyword>
<keyword evidence="2" id="KW-0648">Protein biosynthesis</keyword>
<keyword evidence="2" id="KW-0479">Metal-binding</keyword>
<comment type="similarity">
    <text evidence="1 2">Belongs to the polypeptide deformylase family.</text>
</comment>
<dbReference type="AlphaFoldDB" id="A0A5B9QTN4"/>
<feature type="binding site" evidence="2">
    <location>
        <position position="134"/>
    </location>
    <ligand>
        <name>Fe cation</name>
        <dbReference type="ChEBI" id="CHEBI:24875"/>
    </ligand>
</feature>
<comment type="function">
    <text evidence="2">Removes the formyl group from the N-terminal Met of newly synthesized proteins. Requires at least a dipeptide for an efficient rate of reaction. N-terminal L-methionine is a prerequisite for activity but the enzyme has broad specificity at other positions.</text>
</comment>
<evidence type="ECO:0000256" key="1">
    <source>
        <dbReference type="ARBA" id="ARBA00010759"/>
    </source>
</evidence>
<dbReference type="PIRSF" id="PIRSF004749">
    <property type="entry name" value="Pep_def"/>
    <property type="match status" value="1"/>
</dbReference>
<dbReference type="GO" id="GO:0042586">
    <property type="term" value="F:peptide deformylase activity"/>
    <property type="evidence" value="ECO:0007669"/>
    <property type="project" value="UniProtKB-UniRule"/>
</dbReference>
<dbReference type="OrthoDB" id="9784988at2"/>
<organism evidence="3 4">
    <name type="scientific">Roseimaritima ulvae</name>
    <dbReference type="NCBI Taxonomy" id="980254"/>
    <lineage>
        <taxon>Bacteria</taxon>
        <taxon>Pseudomonadati</taxon>
        <taxon>Planctomycetota</taxon>
        <taxon>Planctomycetia</taxon>
        <taxon>Pirellulales</taxon>
        <taxon>Pirellulaceae</taxon>
        <taxon>Roseimaritima</taxon>
    </lineage>
</organism>